<dbReference type="InterPro" id="IPR053299">
    <property type="entry name" value="ASTRA_WD_repeat"/>
</dbReference>
<dbReference type="PROSITE" id="PS50294">
    <property type="entry name" value="WD_REPEATS_REGION"/>
    <property type="match status" value="2"/>
</dbReference>
<dbReference type="InterPro" id="IPR015943">
    <property type="entry name" value="WD40/YVTN_repeat-like_dom_sf"/>
</dbReference>
<dbReference type="Proteomes" id="UP001501469">
    <property type="component" value="Unassembled WGS sequence"/>
</dbReference>
<dbReference type="SUPFAM" id="SSF51197">
    <property type="entry name" value="Clavaminate synthase-like"/>
    <property type="match status" value="1"/>
</dbReference>
<feature type="domain" description="Prolyl 4-hydroxylase alpha subunit" evidence="7">
    <location>
        <begin position="2"/>
        <end position="196"/>
    </location>
</feature>
<dbReference type="InterPro" id="IPR036322">
    <property type="entry name" value="WD40_repeat_dom_sf"/>
</dbReference>
<dbReference type="SUPFAM" id="SSF50978">
    <property type="entry name" value="WD40 repeat-like"/>
    <property type="match status" value="1"/>
</dbReference>
<dbReference type="Pfam" id="PF00400">
    <property type="entry name" value="WD40"/>
    <property type="match status" value="3"/>
</dbReference>
<evidence type="ECO:0000313" key="8">
    <source>
        <dbReference type="EMBL" id="GAA4035702.1"/>
    </source>
</evidence>
<feature type="repeat" description="WD" evidence="6">
    <location>
        <begin position="251"/>
        <end position="281"/>
    </location>
</feature>
<keyword evidence="4" id="KW-0223">Dioxygenase</keyword>
<sequence>MNNALQVIPLLPGSELICFVVRGAFSLADCAALLPAEVRDNFESAHANYPTYYRNNDRLVVDSPELAAQLLATIRPVLPAQLPADSGTDDAWQLRELNPRLRYCRYSAGQYFHRHLDGVYHHSATVQSRLTFMIYLNDATEFTGGRTLFYRSKTDTQVWAEYQPVAGDLIVFDHRIWHEGEELAAGQKFVLRTDILYQTTAALAATTDHFGEGHQGYIWQVKPFGPHHWVSGGRDTLLKVWDAQGHCVQRLSGHEKSILCLAQLNERQLVSGSRDATIRVWTQSPNGLVPGRVLRPHQGAILTVARLSDTELVSGGADGLIQVSNVADGKVLRTLAGHHDWVWQVLPLPGGRLVSCSEDGTLKTWNLVSGECLHSQSAGHSPAQVLALARDARSELLLSGHFDGRIQVWRPAPDGECWTLQQTWAAHEGIVRTLCLLADGRLASGGEDNTVRVWTLTNGQCDGAFPHADFVQAVVAFRPGWLLSASYDGTLKAWPLPAAGKR</sequence>
<comment type="cofactor">
    <cofactor evidence="1">
        <name>L-ascorbate</name>
        <dbReference type="ChEBI" id="CHEBI:38290"/>
    </cofactor>
</comment>
<dbReference type="InterPro" id="IPR001680">
    <property type="entry name" value="WD40_rpt"/>
</dbReference>
<comment type="caution">
    <text evidence="8">The sequence shown here is derived from an EMBL/GenBank/DDBJ whole genome shotgun (WGS) entry which is preliminary data.</text>
</comment>
<evidence type="ECO:0000256" key="4">
    <source>
        <dbReference type="ARBA" id="ARBA00022964"/>
    </source>
</evidence>
<evidence type="ECO:0000313" key="9">
    <source>
        <dbReference type="Proteomes" id="UP001501469"/>
    </source>
</evidence>
<dbReference type="InterPro" id="IPR020472">
    <property type="entry name" value="WD40_PAC1"/>
</dbReference>
<evidence type="ECO:0000256" key="2">
    <source>
        <dbReference type="ARBA" id="ARBA00022574"/>
    </source>
</evidence>
<dbReference type="InterPro" id="IPR006620">
    <property type="entry name" value="Pro_4_hyd_alph"/>
</dbReference>
<feature type="repeat" description="WD" evidence="6">
    <location>
        <begin position="335"/>
        <end position="375"/>
    </location>
</feature>
<dbReference type="Pfam" id="PF23754">
    <property type="entry name" value="Beta-prop_IP5PC_F"/>
    <property type="match status" value="1"/>
</dbReference>
<evidence type="ECO:0000256" key="5">
    <source>
        <dbReference type="ARBA" id="ARBA00023002"/>
    </source>
</evidence>
<dbReference type="Gene3D" id="2.130.10.10">
    <property type="entry name" value="YVTN repeat-like/Quinoprotein amine dehydrogenase"/>
    <property type="match status" value="2"/>
</dbReference>
<dbReference type="Pfam" id="PF13640">
    <property type="entry name" value="2OG-FeII_Oxy_3"/>
    <property type="match status" value="1"/>
</dbReference>
<keyword evidence="9" id="KW-1185">Reference proteome</keyword>
<keyword evidence="3" id="KW-0677">Repeat</keyword>
<gene>
    <name evidence="8" type="ORF">GCM10022409_20540</name>
</gene>
<reference evidence="9" key="1">
    <citation type="journal article" date="2019" name="Int. J. Syst. Evol. Microbiol.">
        <title>The Global Catalogue of Microorganisms (GCM) 10K type strain sequencing project: providing services to taxonomists for standard genome sequencing and annotation.</title>
        <authorList>
            <consortium name="The Broad Institute Genomics Platform"/>
            <consortium name="The Broad Institute Genome Sequencing Center for Infectious Disease"/>
            <person name="Wu L."/>
            <person name="Ma J."/>
        </authorList>
    </citation>
    <scope>NUCLEOTIDE SEQUENCE [LARGE SCALE GENOMIC DNA]</scope>
    <source>
        <strain evidence="9">JCM 17225</strain>
    </source>
</reference>
<dbReference type="InterPro" id="IPR056454">
    <property type="entry name" value="Beta-prop_IP5PC_F"/>
</dbReference>
<dbReference type="SMART" id="SM00702">
    <property type="entry name" value="P4Hc"/>
    <property type="match status" value="1"/>
</dbReference>
<dbReference type="Gene3D" id="2.60.120.620">
    <property type="entry name" value="q2cbj1_9rhob like domain"/>
    <property type="match status" value="1"/>
</dbReference>
<dbReference type="SMART" id="SM00320">
    <property type="entry name" value="WD40"/>
    <property type="match status" value="7"/>
</dbReference>
<dbReference type="EMBL" id="BAABDK010000016">
    <property type="protein sequence ID" value="GAA4035702.1"/>
    <property type="molecule type" value="Genomic_DNA"/>
</dbReference>
<dbReference type="PRINTS" id="PR00320">
    <property type="entry name" value="GPROTEINBRPT"/>
</dbReference>
<dbReference type="PANTHER" id="PTHR44156">
    <property type="entry name" value="SUPERNUMERARY LIMBS, ISOFORM B-RELATED"/>
    <property type="match status" value="1"/>
</dbReference>
<evidence type="ECO:0000256" key="6">
    <source>
        <dbReference type="PROSITE-ProRule" id="PRU00221"/>
    </source>
</evidence>
<name>A0ABP7U487_9BACT</name>
<feature type="repeat" description="WD" evidence="6">
    <location>
        <begin position="424"/>
        <end position="464"/>
    </location>
</feature>
<dbReference type="InterPro" id="IPR044862">
    <property type="entry name" value="Pro_4_hyd_alph_FE2OG_OXY"/>
</dbReference>
<evidence type="ECO:0000259" key="7">
    <source>
        <dbReference type="SMART" id="SM00702"/>
    </source>
</evidence>
<dbReference type="PROSITE" id="PS50082">
    <property type="entry name" value="WD_REPEATS_2"/>
    <property type="match status" value="3"/>
</dbReference>
<protein>
    <recommendedName>
        <fullName evidence="7">Prolyl 4-hydroxylase alpha subunit domain-containing protein</fullName>
    </recommendedName>
</protein>
<keyword evidence="5" id="KW-0560">Oxidoreductase</keyword>
<evidence type="ECO:0000256" key="1">
    <source>
        <dbReference type="ARBA" id="ARBA00001961"/>
    </source>
</evidence>
<organism evidence="8 9">
    <name type="scientific">Hymenobacter glaciei</name>
    <dbReference type="NCBI Taxonomy" id="877209"/>
    <lineage>
        <taxon>Bacteria</taxon>
        <taxon>Pseudomonadati</taxon>
        <taxon>Bacteroidota</taxon>
        <taxon>Cytophagia</taxon>
        <taxon>Cytophagales</taxon>
        <taxon>Hymenobacteraceae</taxon>
        <taxon>Hymenobacter</taxon>
    </lineage>
</organism>
<dbReference type="CDD" id="cd00200">
    <property type="entry name" value="WD40"/>
    <property type="match status" value="1"/>
</dbReference>
<evidence type="ECO:0000256" key="3">
    <source>
        <dbReference type="ARBA" id="ARBA00022737"/>
    </source>
</evidence>
<proteinExistence type="predicted"/>
<dbReference type="RefSeq" id="WP_345053737.1">
    <property type="nucleotide sequence ID" value="NZ_BAABDK010000016.1"/>
</dbReference>
<dbReference type="InterPro" id="IPR019775">
    <property type="entry name" value="WD40_repeat_CS"/>
</dbReference>
<dbReference type="PROSITE" id="PS00678">
    <property type="entry name" value="WD_REPEATS_1"/>
    <property type="match status" value="1"/>
</dbReference>
<accession>A0ABP7U487</accession>
<keyword evidence="2 6" id="KW-0853">WD repeat</keyword>